<accession>A0ABR3PW36</accession>
<keyword evidence="2" id="KW-0472">Membrane</keyword>
<evidence type="ECO:0000256" key="2">
    <source>
        <dbReference type="SAM" id="Phobius"/>
    </source>
</evidence>
<dbReference type="GeneID" id="95989382"/>
<evidence type="ECO:0000313" key="3">
    <source>
        <dbReference type="EMBL" id="KAL1406633.1"/>
    </source>
</evidence>
<dbReference type="EMBL" id="JBBXJM010000006">
    <property type="protein sequence ID" value="KAL1406633.1"/>
    <property type="molecule type" value="Genomic_DNA"/>
</dbReference>
<feature type="transmembrane region" description="Helical" evidence="2">
    <location>
        <begin position="241"/>
        <end position="262"/>
    </location>
</feature>
<dbReference type="RefSeq" id="XP_069206577.1">
    <property type="nucleotide sequence ID" value="XM_069356736.1"/>
</dbReference>
<gene>
    <name evidence="3" type="ORF">Q8F55_008339</name>
</gene>
<name>A0ABR3PW36_9TREE</name>
<evidence type="ECO:0000256" key="1">
    <source>
        <dbReference type="SAM" id="MobiDB-lite"/>
    </source>
</evidence>
<feature type="transmembrane region" description="Helical" evidence="2">
    <location>
        <begin position="48"/>
        <end position="67"/>
    </location>
</feature>
<protein>
    <submittedName>
        <fullName evidence="3">Uncharacterized protein</fullName>
    </submittedName>
</protein>
<dbReference type="Proteomes" id="UP001565368">
    <property type="component" value="Unassembled WGS sequence"/>
</dbReference>
<keyword evidence="4" id="KW-1185">Reference proteome</keyword>
<feature type="region of interest" description="Disordered" evidence="1">
    <location>
        <begin position="310"/>
        <end position="371"/>
    </location>
</feature>
<keyword evidence="2" id="KW-0812">Transmembrane</keyword>
<keyword evidence="2" id="KW-1133">Transmembrane helix</keyword>
<reference evidence="3 4" key="1">
    <citation type="submission" date="2023-08" db="EMBL/GenBank/DDBJ databases">
        <title>Annotated Genome Sequence of Vanrija albida AlHP1.</title>
        <authorList>
            <person name="Herzog R."/>
        </authorList>
    </citation>
    <scope>NUCLEOTIDE SEQUENCE [LARGE SCALE GENOMIC DNA]</scope>
    <source>
        <strain evidence="3 4">AlHP1</strain>
    </source>
</reference>
<proteinExistence type="predicted"/>
<feature type="transmembrane region" description="Helical" evidence="2">
    <location>
        <begin position="274"/>
        <end position="294"/>
    </location>
</feature>
<comment type="caution">
    <text evidence="3">The sequence shown here is derived from an EMBL/GenBank/DDBJ whole genome shotgun (WGS) entry which is preliminary data.</text>
</comment>
<feature type="transmembrane region" description="Helical" evidence="2">
    <location>
        <begin position="168"/>
        <end position="189"/>
    </location>
</feature>
<sequence length="371" mass="39414">MPTLSLGDFGALPPPPPPGPAAPVFAASPPMVNPFAAIAAGVNKTQSIAFTAVFGVMTLLLVVRLALGVGRHRMVYTFLIIIGASESAQLPPLTPVRVATFIFRYFVASTKPTASSFQSLLIASGVLLVAGFLFIVEAIMQLLWDWFCTVRNLSIPGRSTRIMNQSRHWLLVVISTLGIVGAVLQITSISKGNMSTFETAKHLRLASGSLFIALCFALIGLTVVVALLPTLRPEPVTKWPMVALLLLSTGGLMLESVYRVWAAAAPTGWATTQAAVDVMIVLPEGLILLLAIVLRLDDLGRVELAHRRRLPSPVEQRDEPAASDATLAPSPAGRKRGLTVSRGDELEEISLHKVGGGRDTSVEVSDASCAA</sequence>
<organism evidence="3 4">
    <name type="scientific">Vanrija albida</name>
    <dbReference type="NCBI Taxonomy" id="181172"/>
    <lineage>
        <taxon>Eukaryota</taxon>
        <taxon>Fungi</taxon>
        <taxon>Dikarya</taxon>
        <taxon>Basidiomycota</taxon>
        <taxon>Agaricomycotina</taxon>
        <taxon>Tremellomycetes</taxon>
        <taxon>Trichosporonales</taxon>
        <taxon>Trichosporonaceae</taxon>
        <taxon>Vanrija</taxon>
    </lineage>
</organism>
<feature type="transmembrane region" description="Helical" evidence="2">
    <location>
        <begin position="209"/>
        <end position="229"/>
    </location>
</feature>
<evidence type="ECO:0000313" key="4">
    <source>
        <dbReference type="Proteomes" id="UP001565368"/>
    </source>
</evidence>
<feature type="transmembrane region" description="Helical" evidence="2">
    <location>
        <begin position="120"/>
        <end position="147"/>
    </location>
</feature>